<dbReference type="Proteomes" id="UP000585474">
    <property type="component" value="Unassembled WGS sequence"/>
</dbReference>
<reference evidence="2 3" key="1">
    <citation type="submission" date="2019-07" db="EMBL/GenBank/DDBJ databases">
        <title>De Novo Assembly of kiwifruit Actinidia rufa.</title>
        <authorList>
            <person name="Sugita-Konishi S."/>
            <person name="Sato K."/>
            <person name="Mori E."/>
            <person name="Abe Y."/>
            <person name="Kisaki G."/>
            <person name="Hamano K."/>
            <person name="Suezawa K."/>
            <person name="Otani M."/>
            <person name="Fukuda T."/>
            <person name="Manabe T."/>
            <person name="Gomi K."/>
            <person name="Tabuchi M."/>
            <person name="Akimitsu K."/>
            <person name="Kataoka I."/>
        </authorList>
    </citation>
    <scope>NUCLEOTIDE SEQUENCE [LARGE SCALE GENOMIC DNA]</scope>
    <source>
        <strain evidence="3">cv. Fuchu</strain>
    </source>
</reference>
<proteinExistence type="predicted"/>
<dbReference type="AlphaFoldDB" id="A0A7J0FV01"/>
<name>A0A7J0FV01_9ERIC</name>
<organism evidence="2 3">
    <name type="scientific">Actinidia rufa</name>
    <dbReference type="NCBI Taxonomy" id="165716"/>
    <lineage>
        <taxon>Eukaryota</taxon>
        <taxon>Viridiplantae</taxon>
        <taxon>Streptophyta</taxon>
        <taxon>Embryophyta</taxon>
        <taxon>Tracheophyta</taxon>
        <taxon>Spermatophyta</taxon>
        <taxon>Magnoliopsida</taxon>
        <taxon>eudicotyledons</taxon>
        <taxon>Gunneridae</taxon>
        <taxon>Pentapetalae</taxon>
        <taxon>asterids</taxon>
        <taxon>Ericales</taxon>
        <taxon>Actinidiaceae</taxon>
        <taxon>Actinidia</taxon>
    </lineage>
</organism>
<accession>A0A7J0FV01</accession>
<feature type="compositionally biased region" description="Low complexity" evidence="1">
    <location>
        <begin position="121"/>
        <end position="134"/>
    </location>
</feature>
<evidence type="ECO:0000313" key="2">
    <source>
        <dbReference type="EMBL" id="GFZ02404.1"/>
    </source>
</evidence>
<feature type="region of interest" description="Disordered" evidence="1">
    <location>
        <begin position="1"/>
        <end position="20"/>
    </location>
</feature>
<dbReference type="EMBL" id="BJWL01000015">
    <property type="protein sequence ID" value="GFZ02404.1"/>
    <property type="molecule type" value="Genomic_DNA"/>
</dbReference>
<sequence>MHLRSHLLFRPSSNSPLDNRACPIANTCQAPDLEGLHYEMHGIAEQTRIMNENNALLIQHLTMNNQPHTIAPAQEEANQSHRSHRSGGHDSQSHRSTGQAHSTRSLCRRSPSLHSKRERNLILSESRSSSQTSTIDDEKTKKKKEITSP</sequence>
<protein>
    <submittedName>
        <fullName evidence="2">Uncharacterized protein</fullName>
    </submittedName>
</protein>
<keyword evidence="3" id="KW-1185">Reference proteome</keyword>
<evidence type="ECO:0000313" key="3">
    <source>
        <dbReference type="Proteomes" id="UP000585474"/>
    </source>
</evidence>
<gene>
    <name evidence="2" type="ORF">Acr_15g0010120</name>
</gene>
<comment type="caution">
    <text evidence="2">The sequence shown here is derived from an EMBL/GenBank/DDBJ whole genome shotgun (WGS) entry which is preliminary data.</text>
</comment>
<evidence type="ECO:0000256" key="1">
    <source>
        <dbReference type="SAM" id="MobiDB-lite"/>
    </source>
</evidence>
<feature type="region of interest" description="Disordered" evidence="1">
    <location>
        <begin position="62"/>
        <end position="149"/>
    </location>
</feature>